<evidence type="ECO:0000313" key="1">
    <source>
        <dbReference type="EMBL" id="KAJ0188548.1"/>
    </source>
</evidence>
<dbReference type="PANTHER" id="PTHR37610:SF98">
    <property type="entry name" value="TRANSCRIPTION FACTOR INTERACTOR AND REGULATOR CCHC(ZN) FAMILY"/>
    <property type="match status" value="1"/>
</dbReference>
<sequence length="130" mass="15135">MTPTHQTTTLNFISTCPTPRQMQVNNELSDKNDTYGAQEMENFLLAKNNIGFVAWMRCDVMVKSWLTTTMEKEIRTSFKYANTTLKIWSDLRERFEMESATRAYELKNQLIDIHQDGKATSQTPGKRNFL</sequence>
<dbReference type="EMBL" id="NBSK02000009">
    <property type="protein sequence ID" value="KAJ0188548.1"/>
    <property type="molecule type" value="Genomic_DNA"/>
</dbReference>
<gene>
    <name evidence="1" type="ORF">LSAT_V11C900490710</name>
</gene>
<reference evidence="1 2" key="1">
    <citation type="journal article" date="2017" name="Nat. Commun.">
        <title>Genome assembly with in vitro proximity ligation data and whole-genome triplication in lettuce.</title>
        <authorList>
            <person name="Reyes-Chin-Wo S."/>
            <person name="Wang Z."/>
            <person name="Yang X."/>
            <person name="Kozik A."/>
            <person name="Arikit S."/>
            <person name="Song C."/>
            <person name="Xia L."/>
            <person name="Froenicke L."/>
            <person name="Lavelle D.O."/>
            <person name="Truco M.J."/>
            <person name="Xia R."/>
            <person name="Zhu S."/>
            <person name="Xu C."/>
            <person name="Xu H."/>
            <person name="Xu X."/>
            <person name="Cox K."/>
            <person name="Korf I."/>
            <person name="Meyers B.C."/>
            <person name="Michelmore R.W."/>
        </authorList>
    </citation>
    <scope>NUCLEOTIDE SEQUENCE [LARGE SCALE GENOMIC DNA]</scope>
    <source>
        <strain evidence="2">cv. Salinas</strain>
        <tissue evidence="1">Seedlings</tissue>
    </source>
</reference>
<proteinExistence type="predicted"/>
<evidence type="ECO:0000313" key="2">
    <source>
        <dbReference type="Proteomes" id="UP000235145"/>
    </source>
</evidence>
<evidence type="ECO:0008006" key="3">
    <source>
        <dbReference type="Google" id="ProtNLM"/>
    </source>
</evidence>
<dbReference type="Proteomes" id="UP000235145">
    <property type="component" value="Unassembled WGS sequence"/>
</dbReference>
<dbReference type="PANTHER" id="PTHR37610">
    <property type="entry name" value="CCHC-TYPE DOMAIN-CONTAINING PROTEIN"/>
    <property type="match status" value="1"/>
</dbReference>
<dbReference type="AlphaFoldDB" id="A0A9R1UJZ2"/>
<accession>A0A9R1UJZ2</accession>
<protein>
    <recommendedName>
        <fullName evidence="3">Retrotransposon gag domain-containing protein</fullName>
    </recommendedName>
</protein>
<keyword evidence="2" id="KW-1185">Reference proteome</keyword>
<name>A0A9R1UJZ2_LACSA</name>
<comment type="caution">
    <text evidence="1">The sequence shown here is derived from an EMBL/GenBank/DDBJ whole genome shotgun (WGS) entry which is preliminary data.</text>
</comment>
<organism evidence="1 2">
    <name type="scientific">Lactuca sativa</name>
    <name type="common">Garden lettuce</name>
    <dbReference type="NCBI Taxonomy" id="4236"/>
    <lineage>
        <taxon>Eukaryota</taxon>
        <taxon>Viridiplantae</taxon>
        <taxon>Streptophyta</taxon>
        <taxon>Embryophyta</taxon>
        <taxon>Tracheophyta</taxon>
        <taxon>Spermatophyta</taxon>
        <taxon>Magnoliopsida</taxon>
        <taxon>eudicotyledons</taxon>
        <taxon>Gunneridae</taxon>
        <taxon>Pentapetalae</taxon>
        <taxon>asterids</taxon>
        <taxon>campanulids</taxon>
        <taxon>Asterales</taxon>
        <taxon>Asteraceae</taxon>
        <taxon>Cichorioideae</taxon>
        <taxon>Cichorieae</taxon>
        <taxon>Lactucinae</taxon>
        <taxon>Lactuca</taxon>
    </lineage>
</organism>